<sequence length="221" mass="25856">MEHINFHSERRILMKIGIGSSSSTTAGLTPTTYRAELRSGSLAKKDREGKDFHVISQARACVRHSREKILRVRSKDYHRIYNAVATRCSARLHYTGICMSVAAWRCDATLAGRSSFELYELTLADTSVRARRRRRRRRRRRSRRNCTHAGLYVNIVKQQQQQQQQQRRWRRRLLLLLLARRRPVRGERLSEGGTRHTLASPERVEQRWGKMCAVCVIVRCT</sequence>
<dbReference type="EMBL" id="JBJJXI010000136">
    <property type="protein sequence ID" value="KAL3387687.1"/>
    <property type="molecule type" value="Genomic_DNA"/>
</dbReference>
<organism evidence="1 2">
    <name type="scientific">Trichogramma kaykai</name>
    <dbReference type="NCBI Taxonomy" id="54128"/>
    <lineage>
        <taxon>Eukaryota</taxon>
        <taxon>Metazoa</taxon>
        <taxon>Ecdysozoa</taxon>
        <taxon>Arthropoda</taxon>
        <taxon>Hexapoda</taxon>
        <taxon>Insecta</taxon>
        <taxon>Pterygota</taxon>
        <taxon>Neoptera</taxon>
        <taxon>Endopterygota</taxon>
        <taxon>Hymenoptera</taxon>
        <taxon>Apocrita</taxon>
        <taxon>Proctotrupomorpha</taxon>
        <taxon>Chalcidoidea</taxon>
        <taxon>Trichogrammatidae</taxon>
        <taxon>Trichogramma</taxon>
    </lineage>
</organism>
<evidence type="ECO:0000313" key="1">
    <source>
        <dbReference type="EMBL" id="KAL3387687.1"/>
    </source>
</evidence>
<comment type="caution">
    <text evidence="1">The sequence shown here is derived from an EMBL/GenBank/DDBJ whole genome shotgun (WGS) entry which is preliminary data.</text>
</comment>
<keyword evidence="2" id="KW-1185">Reference proteome</keyword>
<reference evidence="1 2" key="1">
    <citation type="journal article" date="2024" name="bioRxiv">
        <title>A reference genome for Trichogramma kaykai: A tiny desert-dwelling parasitoid wasp with competing sex-ratio distorters.</title>
        <authorList>
            <person name="Culotta J."/>
            <person name="Lindsey A.R."/>
        </authorList>
    </citation>
    <scope>NUCLEOTIDE SEQUENCE [LARGE SCALE GENOMIC DNA]</scope>
    <source>
        <strain evidence="1 2">KSX58</strain>
    </source>
</reference>
<proteinExistence type="predicted"/>
<gene>
    <name evidence="1" type="ORF">TKK_016808</name>
</gene>
<dbReference type="AlphaFoldDB" id="A0ABD2W599"/>
<evidence type="ECO:0000313" key="2">
    <source>
        <dbReference type="Proteomes" id="UP001627154"/>
    </source>
</evidence>
<accession>A0ABD2W599</accession>
<protein>
    <submittedName>
        <fullName evidence="1">Uncharacterized protein</fullName>
    </submittedName>
</protein>
<name>A0ABD2W599_9HYME</name>
<dbReference type="Proteomes" id="UP001627154">
    <property type="component" value="Unassembled WGS sequence"/>
</dbReference>